<dbReference type="AlphaFoldDB" id="A0A2J7PCE2"/>
<proteinExistence type="predicted"/>
<reference evidence="1 2" key="1">
    <citation type="submission" date="2017-12" db="EMBL/GenBank/DDBJ databases">
        <title>Hemimetabolous genomes reveal molecular basis of termite eusociality.</title>
        <authorList>
            <person name="Harrison M.C."/>
            <person name="Jongepier E."/>
            <person name="Robertson H.M."/>
            <person name="Arning N."/>
            <person name="Bitard-Feildel T."/>
            <person name="Chao H."/>
            <person name="Childers C.P."/>
            <person name="Dinh H."/>
            <person name="Doddapaneni H."/>
            <person name="Dugan S."/>
            <person name="Gowin J."/>
            <person name="Greiner C."/>
            <person name="Han Y."/>
            <person name="Hu H."/>
            <person name="Hughes D.S.T."/>
            <person name="Huylmans A.-K."/>
            <person name="Kemena C."/>
            <person name="Kremer L.P.M."/>
            <person name="Lee S.L."/>
            <person name="Lopez-Ezquerra A."/>
            <person name="Mallet L."/>
            <person name="Monroy-Kuhn J.M."/>
            <person name="Moser A."/>
            <person name="Murali S.C."/>
            <person name="Muzny D.M."/>
            <person name="Otani S."/>
            <person name="Piulachs M.-D."/>
            <person name="Poelchau M."/>
            <person name="Qu J."/>
            <person name="Schaub F."/>
            <person name="Wada-Katsumata A."/>
            <person name="Worley K.C."/>
            <person name="Xie Q."/>
            <person name="Ylla G."/>
            <person name="Poulsen M."/>
            <person name="Gibbs R.A."/>
            <person name="Schal C."/>
            <person name="Richards S."/>
            <person name="Belles X."/>
            <person name="Korb J."/>
            <person name="Bornberg-Bauer E."/>
        </authorList>
    </citation>
    <scope>NUCLEOTIDE SEQUENCE [LARGE SCALE GENOMIC DNA]</scope>
    <source>
        <tissue evidence="1">Whole body</tissue>
    </source>
</reference>
<organism evidence="1 2">
    <name type="scientific">Cryptotermes secundus</name>
    <dbReference type="NCBI Taxonomy" id="105785"/>
    <lineage>
        <taxon>Eukaryota</taxon>
        <taxon>Metazoa</taxon>
        <taxon>Ecdysozoa</taxon>
        <taxon>Arthropoda</taxon>
        <taxon>Hexapoda</taxon>
        <taxon>Insecta</taxon>
        <taxon>Pterygota</taxon>
        <taxon>Neoptera</taxon>
        <taxon>Polyneoptera</taxon>
        <taxon>Dictyoptera</taxon>
        <taxon>Blattodea</taxon>
        <taxon>Blattoidea</taxon>
        <taxon>Termitoidae</taxon>
        <taxon>Kalotermitidae</taxon>
        <taxon>Cryptotermitinae</taxon>
        <taxon>Cryptotermes</taxon>
    </lineage>
</organism>
<evidence type="ECO:0000313" key="1">
    <source>
        <dbReference type="EMBL" id="PNF13995.1"/>
    </source>
</evidence>
<accession>A0A2J7PCE2</accession>
<name>A0A2J7PCE2_9NEOP</name>
<dbReference type="EMBL" id="NEVH01027062">
    <property type="protein sequence ID" value="PNF13995.1"/>
    <property type="molecule type" value="Genomic_DNA"/>
</dbReference>
<keyword evidence="2" id="KW-1185">Reference proteome</keyword>
<comment type="caution">
    <text evidence="1">The sequence shown here is derived from an EMBL/GenBank/DDBJ whole genome shotgun (WGS) entry which is preliminary data.</text>
</comment>
<protein>
    <submittedName>
        <fullName evidence="1">Uncharacterized protein</fullName>
    </submittedName>
</protein>
<dbReference type="Proteomes" id="UP000235965">
    <property type="component" value="Unassembled WGS sequence"/>
</dbReference>
<gene>
    <name evidence="1" type="ORF">B7P43_G08582</name>
</gene>
<sequence length="73" mass="8461">MGIISRNLLHGTVTDFSFGDTQEDHHKLRRGDNSDKIKIGCILYTGRLGFKKILITKFCSYYYNNEVHPQLEI</sequence>
<dbReference type="InParanoid" id="A0A2J7PCE2"/>
<evidence type="ECO:0000313" key="2">
    <source>
        <dbReference type="Proteomes" id="UP000235965"/>
    </source>
</evidence>